<keyword evidence="5 9" id="KW-0064">Aspartyl protease</keyword>
<dbReference type="RefSeq" id="WP_057973518.1">
    <property type="nucleotide sequence ID" value="NZ_AZDI01000001.1"/>
</dbReference>
<dbReference type="PATRIC" id="fig|1423719.4.peg.200"/>
<feature type="transmembrane region" description="Helical" evidence="9">
    <location>
        <begin position="84"/>
        <end position="101"/>
    </location>
</feature>
<evidence type="ECO:0000256" key="1">
    <source>
        <dbReference type="ARBA" id="ARBA00006139"/>
    </source>
</evidence>
<keyword evidence="8 9" id="KW-0472">Membrane</keyword>
<comment type="subcellular location">
    <subcellularLocation>
        <location evidence="9">Cell membrane</location>
        <topology evidence="9">Multi-pass membrane protein</topology>
    </subcellularLocation>
</comment>
<dbReference type="InterPro" id="IPR001872">
    <property type="entry name" value="Peptidase_A8"/>
</dbReference>
<keyword evidence="2 9" id="KW-1003">Cell membrane</keyword>
<protein>
    <recommendedName>
        <fullName evidence="9">Lipoprotein signal peptidase</fullName>
        <ecNumber evidence="9">3.4.23.36</ecNumber>
    </recommendedName>
    <alternativeName>
        <fullName evidence="9">Prolipoprotein signal peptidase</fullName>
    </alternativeName>
    <alternativeName>
        <fullName evidence="9">Signal peptidase II</fullName>
        <shortName evidence="9">SPase II</shortName>
    </alternativeName>
</protein>
<evidence type="ECO:0000256" key="2">
    <source>
        <dbReference type="ARBA" id="ARBA00022475"/>
    </source>
</evidence>
<dbReference type="GO" id="GO:0006508">
    <property type="term" value="P:proteolysis"/>
    <property type="evidence" value="ECO:0007669"/>
    <property type="project" value="UniProtKB-KW"/>
</dbReference>
<evidence type="ECO:0000256" key="10">
    <source>
        <dbReference type="RuleBase" id="RU000594"/>
    </source>
</evidence>
<comment type="pathway">
    <text evidence="9">Protein modification; lipoprotein biosynthesis (signal peptide cleavage).</text>
</comment>
<dbReference type="Pfam" id="PF01252">
    <property type="entry name" value="Peptidase_A8"/>
    <property type="match status" value="1"/>
</dbReference>
<comment type="function">
    <text evidence="9 10">This protein specifically catalyzes the removal of signal peptides from prolipoproteins.</text>
</comment>
<comment type="caution">
    <text evidence="9">Lacks conserved residue(s) required for the propagation of feature annotation.</text>
</comment>
<evidence type="ECO:0000256" key="9">
    <source>
        <dbReference type="HAMAP-Rule" id="MF_00161"/>
    </source>
</evidence>
<reference evidence="12 13" key="1">
    <citation type="journal article" date="2015" name="Genome Announc.">
        <title>Expanding the biotechnology potential of lactobacilli through comparative genomics of 213 strains and associated genera.</title>
        <authorList>
            <person name="Sun Z."/>
            <person name="Harris H.M."/>
            <person name="McCann A."/>
            <person name="Guo C."/>
            <person name="Argimon S."/>
            <person name="Zhang W."/>
            <person name="Yang X."/>
            <person name="Jeffery I.B."/>
            <person name="Cooney J.C."/>
            <person name="Kagawa T.F."/>
            <person name="Liu W."/>
            <person name="Song Y."/>
            <person name="Salvetti E."/>
            <person name="Wrobel A."/>
            <person name="Rasinkangas P."/>
            <person name="Parkhill J."/>
            <person name="Rea M.C."/>
            <person name="O'Sullivan O."/>
            <person name="Ritari J."/>
            <person name="Douillard F.P."/>
            <person name="Paul Ross R."/>
            <person name="Yang R."/>
            <person name="Briner A.E."/>
            <person name="Felis G.E."/>
            <person name="de Vos W.M."/>
            <person name="Barrangou R."/>
            <person name="Klaenhammer T.R."/>
            <person name="Caufield P.W."/>
            <person name="Cui Y."/>
            <person name="Zhang H."/>
            <person name="O'Toole P.W."/>
        </authorList>
    </citation>
    <scope>NUCLEOTIDE SEQUENCE [LARGE SCALE GENOMIC DNA]</scope>
    <source>
        <strain evidence="12 13">DSM 15638</strain>
    </source>
</reference>
<evidence type="ECO:0000256" key="5">
    <source>
        <dbReference type="ARBA" id="ARBA00022750"/>
    </source>
</evidence>
<dbReference type="GeneID" id="83548213"/>
<proteinExistence type="inferred from homology"/>
<evidence type="ECO:0000256" key="7">
    <source>
        <dbReference type="ARBA" id="ARBA00022989"/>
    </source>
</evidence>
<feature type="transmembrane region" description="Helical" evidence="9">
    <location>
        <begin position="121"/>
        <end position="142"/>
    </location>
</feature>
<dbReference type="GO" id="GO:0004190">
    <property type="term" value="F:aspartic-type endopeptidase activity"/>
    <property type="evidence" value="ECO:0007669"/>
    <property type="project" value="UniProtKB-UniRule"/>
</dbReference>
<evidence type="ECO:0000313" key="12">
    <source>
        <dbReference type="EMBL" id="KRK46575.1"/>
    </source>
</evidence>
<name>A0A0R1HJN9_9LACO</name>
<feature type="transmembrane region" description="Helical" evidence="9">
    <location>
        <begin position="59"/>
        <end position="77"/>
    </location>
</feature>
<dbReference type="HAMAP" id="MF_00161">
    <property type="entry name" value="LspA"/>
    <property type="match status" value="1"/>
</dbReference>
<keyword evidence="12" id="KW-0449">Lipoprotein</keyword>
<dbReference type="EMBL" id="AZDI01000001">
    <property type="protein sequence ID" value="KRK46575.1"/>
    <property type="molecule type" value="Genomic_DNA"/>
</dbReference>
<keyword evidence="4 9" id="KW-0812">Transmembrane</keyword>
<gene>
    <name evidence="9" type="primary">lspA</name>
    <name evidence="12" type="ORF">FC66_GL000198</name>
</gene>
<dbReference type="UniPathway" id="UPA00665"/>
<evidence type="ECO:0000256" key="3">
    <source>
        <dbReference type="ARBA" id="ARBA00022670"/>
    </source>
</evidence>
<dbReference type="Proteomes" id="UP000051450">
    <property type="component" value="Unassembled WGS sequence"/>
</dbReference>
<evidence type="ECO:0000256" key="11">
    <source>
        <dbReference type="RuleBase" id="RU004181"/>
    </source>
</evidence>
<accession>A0A0R1HJN9</accession>
<evidence type="ECO:0000256" key="4">
    <source>
        <dbReference type="ARBA" id="ARBA00022692"/>
    </source>
</evidence>
<evidence type="ECO:0000256" key="8">
    <source>
        <dbReference type="ARBA" id="ARBA00023136"/>
    </source>
</evidence>
<evidence type="ECO:0000313" key="13">
    <source>
        <dbReference type="Proteomes" id="UP000051450"/>
    </source>
</evidence>
<comment type="caution">
    <text evidence="12">The sequence shown here is derived from an EMBL/GenBank/DDBJ whole genome shotgun (WGS) entry which is preliminary data.</text>
</comment>
<dbReference type="AlphaFoldDB" id="A0A0R1HJN9"/>
<keyword evidence="6 9" id="KW-0378">Hydrolase</keyword>
<sequence>MFIYALLAGIILVADQVVKYVVSANIALDTSQTVIPNLFSIANIRNDGAAWSLMAGKQWFFFIVSILALGLMVYYFYKYRANTGYKISIALMIAGTLGNFIDRLRFGYVVDMFQTDFVNFPIFNVADMSLTVGVVILLIIVLKEDDK</sequence>
<evidence type="ECO:0000256" key="6">
    <source>
        <dbReference type="ARBA" id="ARBA00022801"/>
    </source>
</evidence>
<dbReference type="STRING" id="1423719.FC66_GL000198"/>
<feature type="active site" evidence="9">
    <location>
        <position position="127"/>
    </location>
</feature>
<feature type="active site" evidence="9">
    <location>
        <position position="111"/>
    </location>
</feature>
<keyword evidence="3 9" id="KW-0645">Protease</keyword>
<dbReference type="OrthoDB" id="9810259at2"/>
<organism evidence="12 13">
    <name type="scientific">Dellaglioa algida DSM 15638</name>
    <dbReference type="NCBI Taxonomy" id="1423719"/>
    <lineage>
        <taxon>Bacteria</taxon>
        <taxon>Bacillati</taxon>
        <taxon>Bacillota</taxon>
        <taxon>Bacilli</taxon>
        <taxon>Lactobacillales</taxon>
        <taxon>Lactobacillaceae</taxon>
        <taxon>Dellaglioa</taxon>
    </lineage>
</organism>
<comment type="catalytic activity">
    <reaction evidence="9 10">
        <text>Release of signal peptides from bacterial membrane prolipoproteins. Hydrolyzes -Xaa-Yaa-Zaa-|-(S,diacylglyceryl)Cys-, in which Xaa is hydrophobic (preferably Leu), and Yaa (Ala or Ser) and Zaa (Gly or Ala) have small, neutral side chains.</text>
        <dbReference type="EC" id="3.4.23.36"/>
    </reaction>
</comment>
<dbReference type="PROSITE" id="PS00855">
    <property type="entry name" value="SPASE_II"/>
    <property type="match status" value="1"/>
</dbReference>
<dbReference type="PRINTS" id="PR00781">
    <property type="entry name" value="LIPOSIGPTASE"/>
</dbReference>
<comment type="similarity">
    <text evidence="1 9 11">Belongs to the peptidase A8 family.</text>
</comment>
<dbReference type="GO" id="GO:0005886">
    <property type="term" value="C:plasma membrane"/>
    <property type="evidence" value="ECO:0007669"/>
    <property type="project" value="UniProtKB-SubCell"/>
</dbReference>
<dbReference type="PANTHER" id="PTHR33695">
    <property type="entry name" value="LIPOPROTEIN SIGNAL PEPTIDASE"/>
    <property type="match status" value="1"/>
</dbReference>
<keyword evidence="13" id="KW-1185">Reference proteome</keyword>
<keyword evidence="7 9" id="KW-1133">Transmembrane helix</keyword>
<dbReference type="NCBIfam" id="TIGR00077">
    <property type="entry name" value="lspA"/>
    <property type="match status" value="1"/>
</dbReference>
<dbReference type="PANTHER" id="PTHR33695:SF1">
    <property type="entry name" value="LIPOPROTEIN SIGNAL PEPTIDASE"/>
    <property type="match status" value="1"/>
</dbReference>
<dbReference type="EC" id="3.4.23.36" evidence="9"/>